<keyword evidence="3" id="KW-1185">Reference proteome</keyword>
<sequence length="122" mass="14523">MFNAFISQNVKILSTIFCHCLYIIILIKYKMLRITNEKYFYDDDELEDLNSVRDVVKHLYSRKYIQRVIVETEDINRILGLSILHMPDKNVPYTVSGNFSLPEEHFVKNDTNDNRYIVKNTL</sequence>
<gene>
    <name evidence="2" type="primary">HaV53_ORF227</name>
</gene>
<feature type="transmembrane region" description="Helical" evidence="1">
    <location>
        <begin position="12"/>
        <end position="29"/>
    </location>
</feature>
<reference evidence="2 3" key="1">
    <citation type="submission" date="2016-03" db="EMBL/GenBank/DDBJ databases">
        <title>Genome sequences of a Phycodnavirus, Heterosigma akashiwo virus strain 53.</title>
        <authorList>
            <person name="Ueki S."/>
            <person name="Ogura Y."/>
            <person name="Hayashi T."/>
        </authorList>
    </citation>
    <scope>NUCLEOTIDE SEQUENCE [LARGE SCALE GENOMIC DNA]</scope>
    <source>
        <strain evidence="2">HaV53</strain>
    </source>
</reference>
<dbReference type="KEGG" id="vg:37618608"/>
<keyword evidence="1" id="KW-0472">Membrane</keyword>
<organismHost>
    <name type="scientific">Heterosigma akashiwo</name>
    <name type="common">Chromophytic alga</name>
    <name type="synonym">Heterosigma carterae</name>
    <dbReference type="NCBI Taxonomy" id="2829"/>
</organismHost>
<organism evidence="2 3">
    <name type="scientific">Heterosigma akashiwo virus 01</name>
    <name type="common">HaV01</name>
    <dbReference type="NCBI Taxonomy" id="97195"/>
    <lineage>
        <taxon>Viruses</taxon>
        <taxon>Varidnaviria</taxon>
        <taxon>Bamfordvirae</taxon>
        <taxon>Nucleocytoviricota</taxon>
        <taxon>Megaviricetes</taxon>
        <taxon>Algavirales</taxon>
        <taxon>Phycodnaviridae</taxon>
        <taxon>Raphidovirus</taxon>
        <taxon>Raphidovirus japonicum</taxon>
    </lineage>
</organism>
<name>A0A1C9C5J6_HAV01</name>
<dbReference type="Proteomes" id="UP000232488">
    <property type="component" value="Segment"/>
</dbReference>
<dbReference type="GeneID" id="37618608"/>
<evidence type="ECO:0000256" key="1">
    <source>
        <dbReference type="SAM" id="Phobius"/>
    </source>
</evidence>
<dbReference type="EMBL" id="KX008963">
    <property type="protein sequence ID" value="AOM63558.1"/>
    <property type="molecule type" value="Genomic_DNA"/>
</dbReference>
<keyword evidence="1" id="KW-0812">Transmembrane</keyword>
<accession>A0A1C9C5J6</accession>
<proteinExistence type="predicted"/>
<evidence type="ECO:0000313" key="3">
    <source>
        <dbReference type="Proteomes" id="UP000232488"/>
    </source>
</evidence>
<keyword evidence="1" id="KW-1133">Transmembrane helix</keyword>
<evidence type="ECO:0000313" key="2">
    <source>
        <dbReference type="EMBL" id="AOM63558.1"/>
    </source>
</evidence>
<dbReference type="RefSeq" id="YP_009507624.1">
    <property type="nucleotide sequence ID" value="NC_038553.1"/>
</dbReference>
<protein>
    <submittedName>
        <fullName evidence="2">Uncharacterized protein</fullName>
    </submittedName>
</protein>